<dbReference type="PRINTS" id="PR00109">
    <property type="entry name" value="TYRKINASE"/>
</dbReference>
<feature type="domain" description="Protein kinase" evidence="3">
    <location>
        <begin position="38"/>
        <end position="302"/>
    </location>
</feature>
<evidence type="ECO:0000259" key="3">
    <source>
        <dbReference type="PROSITE" id="PS50011"/>
    </source>
</evidence>
<evidence type="ECO:0000313" key="5">
    <source>
        <dbReference type="Proteomes" id="UP001431209"/>
    </source>
</evidence>
<proteinExistence type="predicted"/>
<dbReference type="EMBL" id="JAOPGA020000191">
    <property type="protein sequence ID" value="KAL0477520.1"/>
    <property type="molecule type" value="Genomic_DNA"/>
</dbReference>
<dbReference type="InterPro" id="IPR001245">
    <property type="entry name" value="Ser-Thr/Tyr_kinase_cat_dom"/>
</dbReference>
<dbReference type="InterPro" id="IPR011009">
    <property type="entry name" value="Kinase-like_dom_sf"/>
</dbReference>
<dbReference type="SUPFAM" id="SSF56112">
    <property type="entry name" value="Protein kinase-like (PK-like)"/>
    <property type="match status" value="1"/>
</dbReference>
<dbReference type="InterPro" id="IPR000719">
    <property type="entry name" value="Prot_kinase_dom"/>
</dbReference>
<dbReference type="Gene3D" id="1.10.510.10">
    <property type="entry name" value="Transferase(Phosphotransferase) domain 1"/>
    <property type="match status" value="1"/>
</dbReference>
<dbReference type="AlphaFoldDB" id="A0AAW2YKI9"/>
<name>A0AAW2YKI9_9EUKA</name>
<dbReference type="InterPro" id="IPR008271">
    <property type="entry name" value="Ser/Thr_kinase_AS"/>
</dbReference>
<dbReference type="PROSITE" id="PS50011">
    <property type="entry name" value="PROTEIN_KINASE_DOM"/>
    <property type="match status" value="1"/>
</dbReference>
<dbReference type="PIRSF" id="PIRSF000654">
    <property type="entry name" value="Integrin-linked_kinase"/>
    <property type="match status" value="1"/>
</dbReference>
<dbReference type="Gene3D" id="3.30.200.20">
    <property type="entry name" value="Phosphorylase Kinase, domain 1"/>
    <property type="match status" value="1"/>
</dbReference>
<sequence>MKRRGSLDFEVLSDRTEIVKTEKTYPLEQHLQTNVENVVMCEEVARGGFATVHRANFNSNIVAVKKLLSIRTKNEKDRRKLRKEVSIMCELKRLGLSNHFVDLIGYDLNSFSIIMEYMGGGDLYRYLQRTKHTIDLHTKLSWAVELSEALHMLHNVGFIHTDLKSLNILLDSSHTKLKIGDLTDVCSIEDCKNIVSHGTPYWMAPEVIRQESCNEKSDVFSLGVILWEIITQRKPYEGYNALEVIELIGNKNVCKPFRLQIPDDVDPRYSKIIKMCWLEDPSQRSSSEQIWKMLVEIKHNLK</sequence>
<dbReference type="InterPro" id="IPR051681">
    <property type="entry name" value="Ser/Thr_Kinases-Pseudokinases"/>
</dbReference>
<evidence type="ECO:0000313" key="4">
    <source>
        <dbReference type="EMBL" id="KAL0477520.1"/>
    </source>
</evidence>
<dbReference type="GO" id="GO:0005524">
    <property type="term" value="F:ATP binding"/>
    <property type="evidence" value="ECO:0007669"/>
    <property type="project" value="UniProtKB-KW"/>
</dbReference>
<dbReference type="SMART" id="SM00220">
    <property type="entry name" value="S_TKc"/>
    <property type="match status" value="1"/>
</dbReference>
<dbReference type="GO" id="GO:0004674">
    <property type="term" value="F:protein serine/threonine kinase activity"/>
    <property type="evidence" value="ECO:0007669"/>
    <property type="project" value="TreeGrafter"/>
</dbReference>
<accession>A0AAW2YKI9</accession>
<dbReference type="PANTHER" id="PTHR44329:SF298">
    <property type="entry name" value="MIXED LINEAGE KINASE DOMAIN-LIKE PROTEIN"/>
    <property type="match status" value="1"/>
</dbReference>
<reference evidence="4 5" key="1">
    <citation type="submission" date="2024-03" db="EMBL/GenBank/DDBJ databases">
        <title>The Acrasis kona genome and developmental transcriptomes reveal deep origins of eukaryotic multicellular pathways.</title>
        <authorList>
            <person name="Sheikh S."/>
            <person name="Fu C.-J."/>
            <person name="Brown M.W."/>
            <person name="Baldauf S.L."/>
        </authorList>
    </citation>
    <scope>NUCLEOTIDE SEQUENCE [LARGE SCALE GENOMIC DNA]</scope>
    <source>
        <strain evidence="4 5">ATCC MYA-3509</strain>
    </source>
</reference>
<organism evidence="4 5">
    <name type="scientific">Acrasis kona</name>
    <dbReference type="NCBI Taxonomy" id="1008807"/>
    <lineage>
        <taxon>Eukaryota</taxon>
        <taxon>Discoba</taxon>
        <taxon>Heterolobosea</taxon>
        <taxon>Tetramitia</taxon>
        <taxon>Eutetramitia</taxon>
        <taxon>Acrasidae</taxon>
        <taxon>Acrasis</taxon>
    </lineage>
</organism>
<keyword evidence="4" id="KW-0418">Kinase</keyword>
<comment type="caution">
    <text evidence="4">The sequence shown here is derived from an EMBL/GenBank/DDBJ whole genome shotgun (WGS) entry which is preliminary data.</text>
</comment>
<dbReference type="Pfam" id="PF07714">
    <property type="entry name" value="PK_Tyr_Ser-Thr"/>
    <property type="match status" value="1"/>
</dbReference>
<protein>
    <submittedName>
        <fullName evidence="4">Serine/threonine-protein kinase CTR1</fullName>
    </submittedName>
</protein>
<keyword evidence="1" id="KW-0547">Nucleotide-binding</keyword>
<dbReference type="PANTHER" id="PTHR44329">
    <property type="entry name" value="SERINE/THREONINE-PROTEIN KINASE TNNI3K-RELATED"/>
    <property type="match status" value="1"/>
</dbReference>
<keyword evidence="4" id="KW-0808">Transferase</keyword>
<evidence type="ECO:0000256" key="1">
    <source>
        <dbReference type="ARBA" id="ARBA00022741"/>
    </source>
</evidence>
<keyword evidence="5" id="KW-1185">Reference proteome</keyword>
<keyword evidence="2" id="KW-0067">ATP-binding</keyword>
<evidence type="ECO:0000256" key="2">
    <source>
        <dbReference type="ARBA" id="ARBA00022840"/>
    </source>
</evidence>
<dbReference type="PROSITE" id="PS00108">
    <property type="entry name" value="PROTEIN_KINASE_ST"/>
    <property type="match status" value="1"/>
</dbReference>
<gene>
    <name evidence="4" type="ORF">AKO1_010858</name>
</gene>
<dbReference type="Proteomes" id="UP001431209">
    <property type="component" value="Unassembled WGS sequence"/>
</dbReference>